<evidence type="ECO:0000313" key="2">
    <source>
        <dbReference type="Proteomes" id="UP000789375"/>
    </source>
</evidence>
<evidence type="ECO:0000313" key="1">
    <source>
        <dbReference type="EMBL" id="CAG8553104.1"/>
    </source>
</evidence>
<name>A0A9N9B4H9_FUNMO</name>
<proteinExistence type="predicted"/>
<feature type="non-terminal residue" evidence="1">
    <location>
        <position position="98"/>
    </location>
</feature>
<dbReference type="AlphaFoldDB" id="A0A9N9B4H9"/>
<dbReference type="EMBL" id="CAJVPP010001399">
    <property type="protein sequence ID" value="CAG8553104.1"/>
    <property type="molecule type" value="Genomic_DNA"/>
</dbReference>
<gene>
    <name evidence="1" type="ORF">FMOSSE_LOCUS6570</name>
</gene>
<keyword evidence="2" id="KW-1185">Reference proteome</keyword>
<comment type="caution">
    <text evidence="1">The sequence shown here is derived from an EMBL/GenBank/DDBJ whole genome shotgun (WGS) entry which is preliminary data.</text>
</comment>
<reference evidence="1" key="1">
    <citation type="submission" date="2021-06" db="EMBL/GenBank/DDBJ databases">
        <authorList>
            <person name="Kallberg Y."/>
            <person name="Tangrot J."/>
            <person name="Rosling A."/>
        </authorList>
    </citation>
    <scope>NUCLEOTIDE SEQUENCE</scope>
    <source>
        <strain evidence="1">87-6 pot B 2015</strain>
    </source>
</reference>
<dbReference type="Proteomes" id="UP000789375">
    <property type="component" value="Unassembled WGS sequence"/>
</dbReference>
<accession>A0A9N9B4H9</accession>
<sequence>MAENRVKYFKFEFESIFSTKNIPVKPLKDLLEDTLTANIISPVLRSFFHNASKHPAIWSNTASIVLAKQPDMIAYPGGFCCKTFSDEDNASPTPVAEA</sequence>
<protein>
    <submittedName>
        <fullName evidence="1">7742_t:CDS:1</fullName>
    </submittedName>
</protein>
<organism evidence="1 2">
    <name type="scientific">Funneliformis mosseae</name>
    <name type="common">Endomycorrhizal fungus</name>
    <name type="synonym">Glomus mosseae</name>
    <dbReference type="NCBI Taxonomy" id="27381"/>
    <lineage>
        <taxon>Eukaryota</taxon>
        <taxon>Fungi</taxon>
        <taxon>Fungi incertae sedis</taxon>
        <taxon>Mucoromycota</taxon>
        <taxon>Glomeromycotina</taxon>
        <taxon>Glomeromycetes</taxon>
        <taxon>Glomerales</taxon>
        <taxon>Glomeraceae</taxon>
        <taxon>Funneliformis</taxon>
    </lineage>
</organism>